<evidence type="ECO:0000259" key="1">
    <source>
        <dbReference type="PROSITE" id="PS50980"/>
    </source>
</evidence>
<dbReference type="PANTHER" id="PTHR43842:SF2">
    <property type="entry name" value="PROPIONYL-COA CARBOXYLASE BETA CHAIN, MITOCHONDRIAL"/>
    <property type="match status" value="1"/>
</dbReference>
<name>A0A7T4TA45_9BURK</name>
<dbReference type="KEGG" id="pgis:I6I06_02555"/>
<dbReference type="Gene3D" id="3.90.226.10">
    <property type="entry name" value="2-enoyl-CoA Hydratase, Chain A, domain 1"/>
    <property type="match status" value="2"/>
</dbReference>
<dbReference type="InterPro" id="IPR011763">
    <property type="entry name" value="COA_CT_C"/>
</dbReference>
<organism evidence="3 4">
    <name type="scientific">Paraburkholderia ginsengisoli</name>
    <dbReference type="NCBI Taxonomy" id="311231"/>
    <lineage>
        <taxon>Bacteria</taxon>
        <taxon>Pseudomonadati</taxon>
        <taxon>Pseudomonadota</taxon>
        <taxon>Betaproteobacteria</taxon>
        <taxon>Burkholderiales</taxon>
        <taxon>Burkholderiaceae</taxon>
        <taxon>Paraburkholderia</taxon>
    </lineage>
</organism>
<dbReference type="PROSITE" id="PS50989">
    <property type="entry name" value="COA_CT_CTER"/>
    <property type="match status" value="1"/>
</dbReference>
<dbReference type="InterPro" id="IPR011762">
    <property type="entry name" value="COA_CT_N"/>
</dbReference>
<feature type="domain" description="CoA carboxyltransferase N-terminal" evidence="1">
    <location>
        <begin position="1"/>
        <end position="240"/>
    </location>
</feature>
<dbReference type="GO" id="GO:0009317">
    <property type="term" value="C:acetyl-CoA carboxylase complex"/>
    <property type="evidence" value="ECO:0007669"/>
    <property type="project" value="TreeGrafter"/>
</dbReference>
<dbReference type="Pfam" id="PF01039">
    <property type="entry name" value="Carboxyl_trans"/>
    <property type="match status" value="1"/>
</dbReference>
<dbReference type="PANTHER" id="PTHR43842">
    <property type="entry name" value="PROPIONYL-COA CARBOXYLASE BETA CHAIN"/>
    <property type="match status" value="1"/>
</dbReference>
<accession>A0A7T4TA45</accession>
<gene>
    <name evidence="3" type="ORF">I6I06_02555</name>
</gene>
<dbReference type="GO" id="GO:0004658">
    <property type="term" value="F:propionyl-CoA carboxylase activity"/>
    <property type="evidence" value="ECO:0007669"/>
    <property type="project" value="TreeGrafter"/>
</dbReference>
<keyword evidence="4" id="KW-1185">Reference proteome</keyword>
<dbReference type="SUPFAM" id="SSF52096">
    <property type="entry name" value="ClpP/crotonase"/>
    <property type="match status" value="2"/>
</dbReference>
<evidence type="ECO:0000313" key="4">
    <source>
        <dbReference type="Proteomes" id="UP000595610"/>
    </source>
</evidence>
<proteinExistence type="predicted"/>
<dbReference type="Proteomes" id="UP000595610">
    <property type="component" value="Chromosome 1"/>
</dbReference>
<reference evidence="3 4" key="1">
    <citation type="submission" date="2020-12" db="EMBL/GenBank/DDBJ databases">
        <title>FDA dAtabase for Regulatory Grade micrObial Sequences (FDA-ARGOS): Supporting development and validation of Infectious Disease Dx tests.</title>
        <authorList>
            <person name="Nelson B."/>
            <person name="Plummer A."/>
            <person name="Tallon L."/>
            <person name="Sadzewicz L."/>
            <person name="Zhao X."/>
            <person name="Boylan J."/>
            <person name="Ott S."/>
            <person name="Bowen H."/>
            <person name="Vavikolanu K."/>
            <person name="Mehta A."/>
            <person name="Aluvathingal J."/>
            <person name="Nadendla S."/>
            <person name="Myers T."/>
            <person name="Yan Y."/>
            <person name="Sichtig H."/>
        </authorList>
    </citation>
    <scope>NUCLEOTIDE SEQUENCE [LARGE SCALE GENOMIC DNA]</scope>
    <source>
        <strain evidence="3 4">FDAARGOS_1049</strain>
    </source>
</reference>
<dbReference type="AlphaFoldDB" id="A0A7T4TA45"/>
<evidence type="ECO:0000313" key="3">
    <source>
        <dbReference type="EMBL" id="QQC65464.1"/>
    </source>
</evidence>
<dbReference type="InterPro" id="IPR029045">
    <property type="entry name" value="ClpP/crotonase-like_dom_sf"/>
</dbReference>
<dbReference type="InterPro" id="IPR034733">
    <property type="entry name" value="AcCoA_carboxyl_beta"/>
</dbReference>
<dbReference type="InterPro" id="IPR051047">
    <property type="entry name" value="AccD/PCCB"/>
</dbReference>
<evidence type="ECO:0000259" key="2">
    <source>
        <dbReference type="PROSITE" id="PS50989"/>
    </source>
</evidence>
<protein>
    <submittedName>
        <fullName evidence="3">Acyl-CoA carboxylase subunit beta</fullName>
    </submittedName>
</protein>
<sequence length="496" mass="53665">MNAQCQQSSISEERPISAQQAIDLLVDPATFVELHELAEHDSRHFGAEHRTVPGDGLVTGYGKMDGRTVLVYAHDRTFLSGSSGRMHAVKISSLLDLAVRVGAPIIGLNESSGIRIHEGVDAGTQFSDVFYKTVKASGVVPQISIIFGDCAGGASYTPALTDIIIMAGNDASMFLTGPSVIQAATGESVTKAEIGGSRVHAEVTGLAHFHADGRRHAISLARELLGYLPQNNSTRPPFKNEGDIERRTTEKLKRIIPSNFSESYNILDVIQEIVDNHQLLEIQREFAPNIVCAFAHLAGRCVGIVANQPDCKGGCLDVNSSVKAARFVRMCDSFDIPILTLIDVPGYLPGLEQETGGIIGAGAKLLHAYCEASVPKIAIVLRKAYGGAYPTLANASATDFIFALPKAEIAVMGPEGAVSVIFKRELENAKDAVQRRSELIREYREAHASSEYSARRGYINNIIPPENVRDTLISSFDLLAEKIPNDPKRRHSNIQL</sequence>
<dbReference type="PROSITE" id="PS50980">
    <property type="entry name" value="COA_CT_NTER"/>
    <property type="match status" value="1"/>
</dbReference>
<feature type="domain" description="CoA carboxyltransferase C-terminal" evidence="2">
    <location>
        <begin position="241"/>
        <end position="496"/>
    </location>
</feature>
<dbReference type="EMBL" id="CP066075">
    <property type="protein sequence ID" value="QQC65464.1"/>
    <property type="molecule type" value="Genomic_DNA"/>
</dbReference>